<organism evidence="3 4">
    <name type="scientific">Mesorhizobium retamae</name>
    <dbReference type="NCBI Taxonomy" id="2912854"/>
    <lineage>
        <taxon>Bacteria</taxon>
        <taxon>Pseudomonadati</taxon>
        <taxon>Pseudomonadota</taxon>
        <taxon>Alphaproteobacteria</taxon>
        <taxon>Hyphomicrobiales</taxon>
        <taxon>Phyllobacteriaceae</taxon>
        <taxon>Mesorhizobium</taxon>
    </lineage>
</organism>
<evidence type="ECO:0000313" key="4">
    <source>
        <dbReference type="Proteomes" id="UP001201701"/>
    </source>
</evidence>
<accession>A0ABS9QAI4</accession>
<gene>
    <name evidence="3" type="ORF">L4923_05175</name>
</gene>
<sequence>MNAWLYLAIPFAIIVAIFLGIRYRNSSRRFMVPLVGGSLVPGDGGTHFGGDHHSGGSHGGGDSGGGDG</sequence>
<comment type="caution">
    <text evidence="3">The sequence shown here is derived from an EMBL/GenBank/DDBJ whole genome shotgun (WGS) entry which is preliminary data.</text>
</comment>
<feature type="transmembrane region" description="Helical" evidence="2">
    <location>
        <begin position="6"/>
        <end position="23"/>
    </location>
</feature>
<feature type="region of interest" description="Disordered" evidence="1">
    <location>
        <begin position="45"/>
        <end position="68"/>
    </location>
</feature>
<keyword evidence="2" id="KW-0472">Membrane</keyword>
<feature type="compositionally biased region" description="Gly residues" evidence="1">
    <location>
        <begin position="56"/>
        <end position="68"/>
    </location>
</feature>
<keyword evidence="2" id="KW-0812">Transmembrane</keyword>
<proteinExistence type="predicted"/>
<evidence type="ECO:0000313" key="3">
    <source>
        <dbReference type="EMBL" id="MCG7504408.1"/>
    </source>
</evidence>
<name>A0ABS9QAI4_9HYPH</name>
<protein>
    <submittedName>
        <fullName evidence="3">Uncharacterized protein</fullName>
    </submittedName>
</protein>
<evidence type="ECO:0000256" key="1">
    <source>
        <dbReference type="SAM" id="MobiDB-lite"/>
    </source>
</evidence>
<evidence type="ECO:0000256" key="2">
    <source>
        <dbReference type="SAM" id="Phobius"/>
    </source>
</evidence>
<dbReference type="RefSeq" id="WP_239362572.1">
    <property type="nucleotide sequence ID" value="NZ_JAKREW010000003.1"/>
</dbReference>
<reference evidence="3 4" key="1">
    <citation type="submission" date="2022-02" db="EMBL/GenBank/DDBJ databases">
        <title>Draft genome sequence of Mezorhizobium retamae strain IRAMC:0171 isolated from Retama raetam nodules.</title>
        <authorList>
            <person name="Bengaied R."/>
            <person name="Sbissi I."/>
            <person name="Huber K."/>
            <person name="Ghodbane F."/>
            <person name="Nouioui I."/>
            <person name="Tarhouni M."/>
            <person name="Gtari M."/>
        </authorList>
    </citation>
    <scope>NUCLEOTIDE SEQUENCE [LARGE SCALE GENOMIC DNA]</scope>
    <source>
        <strain evidence="3 4">IRAMC:0171</strain>
    </source>
</reference>
<dbReference type="Proteomes" id="UP001201701">
    <property type="component" value="Unassembled WGS sequence"/>
</dbReference>
<dbReference type="EMBL" id="JAKREW010000003">
    <property type="protein sequence ID" value="MCG7504408.1"/>
    <property type="molecule type" value="Genomic_DNA"/>
</dbReference>
<keyword evidence="2" id="KW-1133">Transmembrane helix</keyword>
<keyword evidence="4" id="KW-1185">Reference proteome</keyword>